<comment type="caution">
    <text evidence="3">The sequence shown here is derived from an EMBL/GenBank/DDBJ whole genome shotgun (WGS) entry which is preliminary data.</text>
</comment>
<feature type="region of interest" description="Disordered" evidence="1">
    <location>
        <begin position="145"/>
        <end position="215"/>
    </location>
</feature>
<gene>
    <name evidence="3" type="ORF">ACFQ38_18975</name>
</gene>
<dbReference type="Pfam" id="PF12732">
    <property type="entry name" value="YtxH"/>
    <property type="match status" value="1"/>
</dbReference>
<dbReference type="PANTHER" id="PTHR35792:SF1">
    <property type="entry name" value="SLL0268 PROTEIN"/>
    <property type="match status" value="1"/>
</dbReference>
<dbReference type="RefSeq" id="WP_336824764.1">
    <property type="nucleotide sequence ID" value="NZ_JBHTLT010000135.1"/>
</dbReference>
<evidence type="ECO:0000313" key="3">
    <source>
        <dbReference type="EMBL" id="MFD1207188.1"/>
    </source>
</evidence>
<evidence type="ECO:0000256" key="2">
    <source>
        <dbReference type="SAM" id="Phobius"/>
    </source>
</evidence>
<evidence type="ECO:0000256" key="1">
    <source>
        <dbReference type="SAM" id="MobiDB-lite"/>
    </source>
</evidence>
<keyword evidence="2" id="KW-1133">Transmembrane helix</keyword>
<dbReference type="Proteomes" id="UP001597231">
    <property type="component" value="Unassembled WGS sequence"/>
</dbReference>
<reference evidence="4" key="1">
    <citation type="journal article" date="2019" name="Int. J. Syst. Evol. Microbiol.">
        <title>The Global Catalogue of Microorganisms (GCM) 10K type strain sequencing project: providing services to taxonomists for standard genome sequencing and annotation.</title>
        <authorList>
            <consortium name="The Broad Institute Genomics Platform"/>
            <consortium name="The Broad Institute Genome Sequencing Center for Infectious Disease"/>
            <person name="Wu L."/>
            <person name="Ma J."/>
        </authorList>
    </citation>
    <scope>NUCLEOTIDE SEQUENCE [LARGE SCALE GENOMIC DNA]</scope>
    <source>
        <strain evidence="4">CCUG 53915</strain>
    </source>
</reference>
<dbReference type="PANTHER" id="PTHR35792">
    <property type="entry name" value="GENERAL STRESS PROTEIN"/>
    <property type="match status" value="1"/>
</dbReference>
<feature type="transmembrane region" description="Helical" evidence="2">
    <location>
        <begin position="58"/>
        <end position="80"/>
    </location>
</feature>
<feature type="region of interest" description="Disordered" evidence="1">
    <location>
        <begin position="1"/>
        <end position="38"/>
    </location>
</feature>
<dbReference type="InterPro" id="IPR024623">
    <property type="entry name" value="YtxH"/>
</dbReference>
<evidence type="ECO:0000313" key="4">
    <source>
        <dbReference type="Proteomes" id="UP001597231"/>
    </source>
</evidence>
<keyword evidence="4" id="KW-1185">Reference proteome</keyword>
<keyword evidence="2" id="KW-0472">Membrane</keyword>
<feature type="compositionally biased region" description="Polar residues" evidence="1">
    <location>
        <begin position="179"/>
        <end position="209"/>
    </location>
</feature>
<accession>A0ABW3U534</accession>
<protein>
    <submittedName>
        <fullName evidence="3">YtxH domain-containing protein</fullName>
    </submittedName>
</protein>
<organism evidence="3 4">
    <name type="scientific">Sporosarcina contaminans</name>
    <dbReference type="NCBI Taxonomy" id="633403"/>
    <lineage>
        <taxon>Bacteria</taxon>
        <taxon>Bacillati</taxon>
        <taxon>Bacillota</taxon>
        <taxon>Bacilli</taxon>
        <taxon>Bacillales</taxon>
        <taxon>Caryophanaceae</taxon>
        <taxon>Sporosarcina</taxon>
    </lineage>
</organism>
<name>A0ABW3U534_9BACL</name>
<dbReference type="EMBL" id="JBHTLT010000135">
    <property type="protein sequence ID" value="MFD1207188.1"/>
    <property type="molecule type" value="Genomic_DNA"/>
</dbReference>
<proteinExistence type="predicted"/>
<keyword evidence="2" id="KW-0812">Transmembrane</keyword>
<sequence>MTEKQNYKPNYSDSKYDHQYDSNRYKNTFGEPSNLPVNYPYRSTNTDDFYRDEDNSGAGSFLLGALVGGVIGAAAALFLAPKTGKEMRDDFSEQAVQIKNKSIELSAVAKDKATELTSVAKEKTDGLTKSIQEQSGQLVDKVKSMANKTSLPMDDGTVSSEGEEAVDYVDPNKDKNSDPKNQSTKNSDVAYDNSENLGDNKIVNQNNISVEKEKK</sequence>
<feature type="compositionally biased region" description="Basic and acidic residues" evidence="1">
    <location>
        <begin position="14"/>
        <end position="24"/>
    </location>
</feature>
<dbReference type="InterPro" id="IPR052928">
    <property type="entry name" value="Desiccation-related_membrane"/>
</dbReference>